<evidence type="ECO:0000256" key="2">
    <source>
        <dbReference type="ARBA" id="ARBA00022475"/>
    </source>
</evidence>
<dbReference type="GO" id="GO:0005886">
    <property type="term" value="C:plasma membrane"/>
    <property type="evidence" value="ECO:0007669"/>
    <property type="project" value="UniProtKB-SubCell"/>
</dbReference>
<keyword evidence="4 6" id="KW-1133">Transmembrane helix</keyword>
<dbReference type="PROSITE" id="PS50850">
    <property type="entry name" value="MFS"/>
    <property type="match status" value="1"/>
</dbReference>
<feature type="transmembrane region" description="Helical" evidence="6">
    <location>
        <begin position="176"/>
        <end position="195"/>
    </location>
</feature>
<dbReference type="AlphaFoldDB" id="A0A1C5ALX5"/>
<feature type="domain" description="Major facilitator superfamily (MFS) profile" evidence="7">
    <location>
        <begin position="20"/>
        <end position="401"/>
    </location>
</feature>
<feature type="transmembrane region" description="Helical" evidence="6">
    <location>
        <begin position="315"/>
        <end position="333"/>
    </location>
</feature>
<evidence type="ECO:0000256" key="5">
    <source>
        <dbReference type="ARBA" id="ARBA00023136"/>
    </source>
</evidence>
<dbReference type="InterPro" id="IPR020846">
    <property type="entry name" value="MFS_dom"/>
</dbReference>
<dbReference type="InterPro" id="IPR011701">
    <property type="entry name" value="MFS"/>
</dbReference>
<dbReference type="SUPFAM" id="SSF103473">
    <property type="entry name" value="MFS general substrate transporter"/>
    <property type="match status" value="1"/>
</dbReference>
<name>A0A1C5ALX5_9ACTN</name>
<evidence type="ECO:0000313" key="9">
    <source>
        <dbReference type="Proteomes" id="UP000198551"/>
    </source>
</evidence>
<sequence length="412" mass="42476">MHDSAVESPPTPTPLLRSPSFVRLWTGTMASGVATWALPFILGLAVLDRSLTGVGLGVLLATRTAGFLAAMPVAGVLADRYSRRKTVLWSGLMAALATPVMAVSLDRSLLVAAAAAFVVGAGQGACRPAFQALTAEVVAEPQRQQANAAITLAVRVTTLVAPTLTALLAVAVSTPVLLWGVGALWLVAALAPPAGNDPPEPSTTRPNILADFADGMREARRHPWFVAGLAALTAVIATGYSATFVVLPLVSRDRFGSEAVLAAAMTTYTIGALVGALIIGRWRPRAQGWSALAGLALYGLVPLSLLLPVHPAVIFAAYVFAGIGIELFNVPWFTATQREVEPTKLARVSSLDFLLSYGLAPVGLALIAPAIDQFGATVVLAVCAVVCFAAPAAAAMVPSSRGFSAPEGKSNA</sequence>
<feature type="transmembrane region" description="Helical" evidence="6">
    <location>
        <begin position="291"/>
        <end position="309"/>
    </location>
</feature>
<dbReference type="RefSeq" id="WP_091051522.1">
    <property type="nucleotide sequence ID" value="NZ_FMCV01000040.1"/>
</dbReference>
<evidence type="ECO:0000256" key="6">
    <source>
        <dbReference type="SAM" id="Phobius"/>
    </source>
</evidence>
<keyword evidence="5 6" id="KW-0472">Membrane</keyword>
<dbReference type="GO" id="GO:0022857">
    <property type="term" value="F:transmembrane transporter activity"/>
    <property type="evidence" value="ECO:0007669"/>
    <property type="project" value="InterPro"/>
</dbReference>
<evidence type="ECO:0000313" key="8">
    <source>
        <dbReference type="EMBL" id="SCF46014.1"/>
    </source>
</evidence>
<dbReference type="CDD" id="cd06173">
    <property type="entry name" value="MFS_MefA_like"/>
    <property type="match status" value="1"/>
</dbReference>
<comment type="subcellular location">
    <subcellularLocation>
        <location evidence="1">Cell membrane</location>
        <topology evidence="1">Multi-pass membrane protein</topology>
    </subcellularLocation>
</comment>
<protein>
    <submittedName>
        <fullName evidence="8">Predicted arabinose efflux permease, MFS family</fullName>
    </submittedName>
</protein>
<feature type="transmembrane region" description="Helical" evidence="6">
    <location>
        <begin position="345"/>
        <end position="368"/>
    </location>
</feature>
<dbReference type="InterPro" id="IPR036259">
    <property type="entry name" value="MFS_trans_sf"/>
</dbReference>
<feature type="transmembrane region" description="Helical" evidence="6">
    <location>
        <begin position="86"/>
        <end position="103"/>
    </location>
</feature>
<feature type="transmembrane region" description="Helical" evidence="6">
    <location>
        <begin position="374"/>
        <end position="397"/>
    </location>
</feature>
<keyword evidence="9" id="KW-1185">Reference proteome</keyword>
<dbReference type="Proteomes" id="UP000198551">
    <property type="component" value="Unassembled WGS sequence"/>
</dbReference>
<accession>A0A1C5ALX5</accession>
<feature type="transmembrane region" description="Helical" evidence="6">
    <location>
        <begin position="259"/>
        <end position="279"/>
    </location>
</feature>
<gene>
    <name evidence="8" type="ORF">GA0070215_14012</name>
</gene>
<keyword evidence="3 6" id="KW-0812">Transmembrane</keyword>
<feature type="transmembrane region" description="Helical" evidence="6">
    <location>
        <begin position="24"/>
        <end position="47"/>
    </location>
</feature>
<keyword evidence="2" id="KW-1003">Cell membrane</keyword>
<proteinExistence type="predicted"/>
<feature type="transmembrane region" description="Helical" evidence="6">
    <location>
        <begin position="224"/>
        <end position="247"/>
    </location>
</feature>
<feature type="transmembrane region" description="Helical" evidence="6">
    <location>
        <begin position="53"/>
        <end position="74"/>
    </location>
</feature>
<evidence type="ECO:0000256" key="4">
    <source>
        <dbReference type="ARBA" id="ARBA00022989"/>
    </source>
</evidence>
<dbReference type="PANTHER" id="PTHR23513">
    <property type="entry name" value="INTEGRAL MEMBRANE EFFLUX PROTEIN-RELATED"/>
    <property type="match status" value="1"/>
</dbReference>
<dbReference type="Pfam" id="PF07690">
    <property type="entry name" value="MFS_1"/>
    <property type="match status" value="1"/>
</dbReference>
<evidence type="ECO:0000259" key="7">
    <source>
        <dbReference type="PROSITE" id="PS50850"/>
    </source>
</evidence>
<dbReference type="EMBL" id="FMCV01000040">
    <property type="protein sequence ID" value="SCF46014.1"/>
    <property type="molecule type" value="Genomic_DNA"/>
</dbReference>
<dbReference type="PANTHER" id="PTHR23513:SF11">
    <property type="entry name" value="STAPHYLOFERRIN A TRANSPORTER"/>
    <property type="match status" value="1"/>
</dbReference>
<evidence type="ECO:0000256" key="3">
    <source>
        <dbReference type="ARBA" id="ARBA00022692"/>
    </source>
</evidence>
<dbReference type="Gene3D" id="1.20.1250.20">
    <property type="entry name" value="MFS general substrate transporter like domains"/>
    <property type="match status" value="1"/>
</dbReference>
<evidence type="ECO:0000256" key="1">
    <source>
        <dbReference type="ARBA" id="ARBA00004651"/>
    </source>
</evidence>
<organism evidence="8 9">
    <name type="scientific">Micromonospora marina</name>
    <dbReference type="NCBI Taxonomy" id="307120"/>
    <lineage>
        <taxon>Bacteria</taxon>
        <taxon>Bacillati</taxon>
        <taxon>Actinomycetota</taxon>
        <taxon>Actinomycetes</taxon>
        <taxon>Micromonosporales</taxon>
        <taxon>Micromonosporaceae</taxon>
        <taxon>Micromonospora</taxon>
    </lineage>
</organism>
<reference evidence="9" key="1">
    <citation type="submission" date="2016-06" db="EMBL/GenBank/DDBJ databases">
        <authorList>
            <person name="Varghese N."/>
        </authorList>
    </citation>
    <scope>NUCLEOTIDE SEQUENCE [LARGE SCALE GENOMIC DNA]</scope>
    <source>
        <strain evidence="9">DSM 45555</strain>
    </source>
</reference>